<organism evidence="1 2">
    <name type="scientific">Austropuccinia psidii MF-1</name>
    <dbReference type="NCBI Taxonomy" id="1389203"/>
    <lineage>
        <taxon>Eukaryota</taxon>
        <taxon>Fungi</taxon>
        <taxon>Dikarya</taxon>
        <taxon>Basidiomycota</taxon>
        <taxon>Pucciniomycotina</taxon>
        <taxon>Pucciniomycetes</taxon>
        <taxon>Pucciniales</taxon>
        <taxon>Sphaerophragmiaceae</taxon>
        <taxon>Austropuccinia</taxon>
    </lineage>
</organism>
<gene>
    <name evidence="1" type="ORF">O181_058962</name>
</gene>
<sequence>MDCGLWPKKAIEALDPIFKGVGPKALVMTRGARSSLKTRWTPQAQKKGIGLGVGEVENWPKGPIVSGYGLGLYVDSERWYGPKAIKHQSGQIRHETDDMANWP</sequence>
<keyword evidence="2" id="KW-1185">Reference proteome</keyword>
<evidence type="ECO:0000313" key="2">
    <source>
        <dbReference type="Proteomes" id="UP000765509"/>
    </source>
</evidence>
<evidence type="ECO:0000313" key="1">
    <source>
        <dbReference type="EMBL" id="MBW0519247.1"/>
    </source>
</evidence>
<accession>A0A9Q3EFR6</accession>
<dbReference type="Proteomes" id="UP000765509">
    <property type="component" value="Unassembled WGS sequence"/>
</dbReference>
<protein>
    <submittedName>
        <fullName evidence="1">Uncharacterized protein</fullName>
    </submittedName>
</protein>
<dbReference type="EMBL" id="AVOT02027250">
    <property type="protein sequence ID" value="MBW0519247.1"/>
    <property type="molecule type" value="Genomic_DNA"/>
</dbReference>
<name>A0A9Q3EFR6_9BASI</name>
<proteinExistence type="predicted"/>
<reference evidence="1" key="1">
    <citation type="submission" date="2021-03" db="EMBL/GenBank/DDBJ databases">
        <title>Draft genome sequence of rust myrtle Austropuccinia psidii MF-1, a brazilian biotype.</title>
        <authorList>
            <person name="Quecine M.C."/>
            <person name="Pachon D.M.R."/>
            <person name="Bonatelli M.L."/>
            <person name="Correr F.H."/>
            <person name="Franceschini L.M."/>
            <person name="Leite T.F."/>
            <person name="Margarido G.R.A."/>
            <person name="Almeida C.A."/>
            <person name="Ferrarezi J.A."/>
            <person name="Labate C.A."/>
        </authorList>
    </citation>
    <scope>NUCLEOTIDE SEQUENCE</scope>
    <source>
        <strain evidence="1">MF-1</strain>
    </source>
</reference>
<dbReference type="AlphaFoldDB" id="A0A9Q3EFR6"/>
<comment type="caution">
    <text evidence="1">The sequence shown here is derived from an EMBL/GenBank/DDBJ whole genome shotgun (WGS) entry which is preliminary data.</text>
</comment>